<dbReference type="CDD" id="cd10434">
    <property type="entry name" value="GIY-YIG_UvrC_Cho"/>
    <property type="match status" value="1"/>
</dbReference>
<keyword evidence="1 7" id="KW-0963">Cytoplasm</keyword>
<dbReference type="EMBL" id="QNRX01000001">
    <property type="protein sequence ID" value="RBP69981.1"/>
    <property type="molecule type" value="Genomic_DNA"/>
</dbReference>
<evidence type="ECO:0000256" key="1">
    <source>
        <dbReference type="ARBA" id="ARBA00022490"/>
    </source>
</evidence>
<dbReference type="FunFam" id="4.10.860.10:FF:000002">
    <property type="entry name" value="UvrABC system protein C"/>
    <property type="match status" value="1"/>
</dbReference>
<dbReference type="PROSITE" id="PS50164">
    <property type="entry name" value="GIY_YIG"/>
    <property type="match status" value="1"/>
</dbReference>
<proteinExistence type="inferred from homology"/>
<dbReference type="Gene3D" id="3.40.1440.10">
    <property type="entry name" value="GIY-YIG endonuclease"/>
    <property type="match status" value="1"/>
</dbReference>
<comment type="subcellular location">
    <subcellularLocation>
        <location evidence="7">Cytoplasm</location>
    </subcellularLocation>
</comment>
<evidence type="ECO:0000256" key="4">
    <source>
        <dbReference type="ARBA" id="ARBA00022881"/>
    </source>
</evidence>
<keyword evidence="4 7" id="KW-0267">Excision nuclease</keyword>
<dbReference type="InterPro" id="IPR038476">
    <property type="entry name" value="UvrC_RNase_H_dom_sf"/>
</dbReference>
<dbReference type="SUPFAM" id="SSF46600">
    <property type="entry name" value="C-terminal UvrC-binding domain of UvrB"/>
    <property type="match status" value="1"/>
</dbReference>
<dbReference type="Gene3D" id="3.30.420.340">
    <property type="entry name" value="UvrC, RNAse H endonuclease domain"/>
    <property type="match status" value="1"/>
</dbReference>
<dbReference type="Pfam" id="PF02151">
    <property type="entry name" value="UVR"/>
    <property type="match status" value="1"/>
</dbReference>
<dbReference type="GO" id="GO:0009381">
    <property type="term" value="F:excinuclease ABC activity"/>
    <property type="evidence" value="ECO:0007669"/>
    <property type="project" value="UniProtKB-UniRule"/>
</dbReference>
<evidence type="ECO:0000259" key="10">
    <source>
        <dbReference type="PROSITE" id="PS50164"/>
    </source>
</evidence>
<dbReference type="Proteomes" id="UP000253490">
    <property type="component" value="Unassembled WGS sequence"/>
</dbReference>
<dbReference type="SUPFAM" id="SSF47781">
    <property type="entry name" value="RuvA domain 2-like"/>
    <property type="match status" value="1"/>
</dbReference>
<dbReference type="GO" id="GO:0003677">
    <property type="term" value="F:DNA binding"/>
    <property type="evidence" value="ECO:0007669"/>
    <property type="project" value="UniProtKB-UniRule"/>
</dbReference>
<dbReference type="Pfam" id="PF22920">
    <property type="entry name" value="UvrC_RNaseH"/>
    <property type="match status" value="1"/>
</dbReference>
<dbReference type="NCBIfam" id="TIGR00194">
    <property type="entry name" value="uvrC"/>
    <property type="match status" value="1"/>
</dbReference>
<evidence type="ECO:0000259" key="11">
    <source>
        <dbReference type="PROSITE" id="PS50165"/>
    </source>
</evidence>
<keyword evidence="2 7" id="KW-0227">DNA damage</keyword>
<dbReference type="OrthoDB" id="9804933at2"/>
<reference evidence="12 13" key="1">
    <citation type="submission" date="2018-06" db="EMBL/GenBank/DDBJ databases">
        <title>Genomic Encyclopedia of Type Strains, Phase IV (KMG-IV): sequencing the most valuable type-strain genomes for metagenomic binning, comparative biology and taxonomic classification.</title>
        <authorList>
            <person name="Goeker M."/>
        </authorList>
    </citation>
    <scope>NUCLEOTIDE SEQUENCE [LARGE SCALE GENOMIC DNA]</scope>
    <source>
        <strain evidence="12 13">DSM 22112</strain>
    </source>
</reference>
<dbReference type="NCBIfam" id="NF001824">
    <property type="entry name" value="PRK00558.1-5"/>
    <property type="match status" value="1"/>
</dbReference>
<dbReference type="SMART" id="SM00278">
    <property type="entry name" value="HhH1"/>
    <property type="match status" value="2"/>
</dbReference>
<keyword evidence="8" id="KW-0175">Coiled coil</keyword>
<comment type="similarity">
    <text evidence="7">Belongs to the UvrC family.</text>
</comment>
<dbReference type="PANTHER" id="PTHR30562">
    <property type="entry name" value="UVRC/OXIDOREDUCTASE"/>
    <property type="match status" value="1"/>
</dbReference>
<dbReference type="InterPro" id="IPR004791">
    <property type="entry name" value="UvrC"/>
</dbReference>
<dbReference type="Gene3D" id="4.10.860.10">
    <property type="entry name" value="UVR domain"/>
    <property type="match status" value="1"/>
</dbReference>
<dbReference type="PANTHER" id="PTHR30562:SF1">
    <property type="entry name" value="UVRABC SYSTEM PROTEIN C"/>
    <property type="match status" value="1"/>
</dbReference>
<dbReference type="Pfam" id="PF14520">
    <property type="entry name" value="HHH_5"/>
    <property type="match status" value="1"/>
</dbReference>
<dbReference type="Pfam" id="PF08459">
    <property type="entry name" value="UvrC_RNaseH_dom"/>
    <property type="match status" value="1"/>
</dbReference>
<dbReference type="InterPro" id="IPR003583">
    <property type="entry name" value="Hlx-hairpin-Hlx_DNA-bd_motif"/>
</dbReference>
<evidence type="ECO:0000313" key="12">
    <source>
        <dbReference type="EMBL" id="RBP69981.1"/>
    </source>
</evidence>
<comment type="caution">
    <text evidence="12">The sequence shown here is derived from an EMBL/GenBank/DDBJ whole genome shotgun (WGS) entry which is preliminary data.</text>
</comment>
<dbReference type="Gene3D" id="1.10.150.20">
    <property type="entry name" value="5' to 3' exonuclease, C-terminal subdomain"/>
    <property type="match status" value="1"/>
</dbReference>
<organism evidence="12 13">
    <name type="scientific">Alkalibaculum bacchi</name>
    <dbReference type="NCBI Taxonomy" id="645887"/>
    <lineage>
        <taxon>Bacteria</taxon>
        <taxon>Bacillati</taxon>
        <taxon>Bacillota</taxon>
        <taxon>Clostridia</taxon>
        <taxon>Eubacteriales</taxon>
        <taxon>Eubacteriaceae</taxon>
        <taxon>Alkalibaculum</taxon>
    </lineage>
</organism>
<sequence>MIDKNKLKDLPENPGVYLMKDENGKIIYIGKARNLKNRVRQYFNASEKTIKVATMVDHIADFELIITDTEMEALILECNLIKKNMPRFNILLKDDKTYPYIKVTTNEKYPRVILTREVKKDGAKYYGPFTNVYSVRQTVELLNKLYSLKRCSKKFKNGKVERPCLNYHIKECPGMCQGNVSVEKYNESIQEIIQILNGKYENIIHKLEKEMKEASQNLNFERAAKIRDQINGINHITEKQKIVSNSDEDQDIIGFYGEDFTYCIQVFFIRKGKILGRENFFFADIYNEQEFLSGFMKQFYHSTSFVPKEVIVQREVDDGDIIEEWLSKKRGSRVSLKVPQRGSKKDLIHMATDNARLALEDYKHKMTMNKVKQDMSYNWLMEKLSLKEKPNRIESYDISNISGSDSVGSMVVYEGLKPNKKAYRRFRIKSITGQNDYGSMQEVLFRRIERGVKELEIGQDGKFLPFPDIILLDGGLGHINAVKDILAHYPTINIPICGLVKDHRHKLRALIYEGETIEIPFSTPIYYLLNSISEEVHRFAITYHQKIRGDNMLASELNNIPGVGPVKRKALLKYFKSVDNIKKASTEELLQIDGINDKIARNIVQHFQ</sequence>
<dbReference type="InterPro" id="IPR036876">
    <property type="entry name" value="UVR_dom_sf"/>
</dbReference>
<dbReference type="GO" id="GO:0009432">
    <property type="term" value="P:SOS response"/>
    <property type="evidence" value="ECO:0007669"/>
    <property type="project" value="UniProtKB-UniRule"/>
</dbReference>
<evidence type="ECO:0000313" key="13">
    <source>
        <dbReference type="Proteomes" id="UP000253490"/>
    </source>
</evidence>
<dbReference type="FunFam" id="3.40.1440.10:FF:000001">
    <property type="entry name" value="UvrABC system protein C"/>
    <property type="match status" value="1"/>
</dbReference>
<dbReference type="InterPro" id="IPR000305">
    <property type="entry name" value="GIY-YIG_endonuc"/>
</dbReference>
<dbReference type="InterPro" id="IPR050066">
    <property type="entry name" value="UvrABC_protein_C"/>
</dbReference>
<evidence type="ECO:0000256" key="8">
    <source>
        <dbReference type="SAM" id="Coils"/>
    </source>
</evidence>
<feature type="coiled-coil region" evidence="8">
    <location>
        <begin position="197"/>
        <end position="224"/>
    </location>
</feature>
<evidence type="ECO:0000256" key="5">
    <source>
        <dbReference type="ARBA" id="ARBA00023204"/>
    </source>
</evidence>
<evidence type="ECO:0000256" key="3">
    <source>
        <dbReference type="ARBA" id="ARBA00022769"/>
    </source>
</evidence>
<keyword evidence="3 7" id="KW-0228">DNA excision</keyword>
<keyword evidence="13" id="KW-1185">Reference proteome</keyword>
<keyword evidence="5 7" id="KW-0234">DNA repair</keyword>
<dbReference type="GO" id="GO:0005737">
    <property type="term" value="C:cytoplasm"/>
    <property type="evidence" value="ECO:0007669"/>
    <property type="project" value="UniProtKB-SubCell"/>
</dbReference>
<dbReference type="SMART" id="SM00465">
    <property type="entry name" value="GIYc"/>
    <property type="match status" value="1"/>
</dbReference>
<gene>
    <name evidence="7" type="primary">uvrC</name>
    <name evidence="12" type="ORF">DES36_10124</name>
</gene>
<feature type="domain" description="GIY-YIG" evidence="10">
    <location>
        <begin position="12"/>
        <end position="90"/>
    </location>
</feature>
<evidence type="ECO:0000259" key="9">
    <source>
        <dbReference type="PROSITE" id="PS50151"/>
    </source>
</evidence>
<dbReference type="Pfam" id="PF01541">
    <property type="entry name" value="GIY-YIG"/>
    <property type="match status" value="1"/>
</dbReference>
<dbReference type="AlphaFoldDB" id="A0A366IF37"/>
<dbReference type="InterPro" id="IPR001162">
    <property type="entry name" value="UvrC_RNase_H_dom"/>
</dbReference>
<dbReference type="InterPro" id="IPR010994">
    <property type="entry name" value="RuvA_2-like"/>
</dbReference>
<dbReference type="InterPro" id="IPR035901">
    <property type="entry name" value="GIY-YIG_endonuc_sf"/>
</dbReference>
<name>A0A366IF37_9FIRM</name>
<accession>A0A366IF37</accession>
<comment type="subunit">
    <text evidence="7">Interacts with UvrB in an incision complex.</text>
</comment>
<dbReference type="GO" id="GO:0009380">
    <property type="term" value="C:excinuclease repair complex"/>
    <property type="evidence" value="ECO:0007669"/>
    <property type="project" value="InterPro"/>
</dbReference>
<dbReference type="GO" id="GO:0006289">
    <property type="term" value="P:nucleotide-excision repair"/>
    <property type="evidence" value="ECO:0007669"/>
    <property type="project" value="UniProtKB-UniRule"/>
</dbReference>
<feature type="domain" description="UVR" evidence="9">
    <location>
        <begin position="201"/>
        <end position="236"/>
    </location>
</feature>
<dbReference type="HAMAP" id="MF_00203">
    <property type="entry name" value="UvrC"/>
    <property type="match status" value="1"/>
</dbReference>
<comment type="function">
    <text evidence="7">The UvrABC repair system catalyzes the recognition and processing of DNA lesions. UvrC both incises the 5' and 3' sides of the lesion. The N-terminal half is responsible for the 3' incision and the C-terminal half is responsible for the 5' incision.</text>
</comment>
<evidence type="ECO:0000256" key="6">
    <source>
        <dbReference type="ARBA" id="ARBA00023236"/>
    </source>
</evidence>
<dbReference type="RefSeq" id="WP_113919195.1">
    <property type="nucleotide sequence ID" value="NZ_QNRX01000001.1"/>
</dbReference>
<keyword evidence="6 7" id="KW-0742">SOS response</keyword>
<evidence type="ECO:0000256" key="7">
    <source>
        <dbReference type="HAMAP-Rule" id="MF_00203"/>
    </source>
</evidence>
<dbReference type="InterPro" id="IPR001943">
    <property type="entry name" value="UVR_dom"/>
</dbReference>
<protein>
    <recommendedName>
        <fullName evidence="7">UvrABC system protein C</fullName>
        <shortName evidence="7">Protein UvrC</shortName>
    </recommendedName>
    <alternativeName>
        <fullName evidence="7">Excinuclease ABC subunit C</fullName>
    </alternativeName>
</protein>
<dbReference type="PROSITE" id="PS50151">
    <property type="entry name" value="UVR"/>
    <property type="match status" value="1"/>
</dbReference>
<feature type="domain" description="UvrC family homology region profile" evidence="11">
    <location>
        <begin position="252"/>
        <end position="486"/>
    </location>
</feature>
<dbReference type="SUPFAM" id="SSF82771">
    <property type="entry name" value="GIY-YIG endonuclease"/>
    <property type="match status" value="1"/>
</dbReference>
<evidence type="ECO:0000256" key="2">
    <source>
        <dbReference type="ARBA" id="ARBA00022763"/>
    </source>
</evidence>
<dbReference type="PROSITE" id="PS50165">
    <property type="entry name" value="UVRC"/>
    <property type="match status" value="1"/>
</dbReference>
<dbReference type="InterPro" id="IPR047296">
    <property type="entry name" value="GIY-YIG_UvrC_Cho"/>
</dbReference>